<evidence type="ECO:0000313" key="9">
    <source>
        <dbReference type="EMBL" id="KAB7731954.1"/>
    </source>
</evidence>
<dbReference type="InterPro" id="IPR008979">
    <property type="entry name" value="Galactose-bd-like_sf"/>
</dbReference>
<dbReference type="Proteomes" id="UP000488299">
    <property type="component" value="Unassembled WGS sequence"/>
</dbReference>
<dbReference type="PROSITE" id="PS51892">
    <property type="entry name" value="SUBTILASE"/>
    <property type="match status" value="1"/>
</dbReference>
<accession>A0A7J5U2E1</accession>
<keyword evidence="2 5" id="KW-0645">Protease</keyword>
<dbReference type="InterPro" id="IPR000209">
    <property type="entry name" value="Peptidase_S8/S53_dom"/>
</dbReference>
<dbReference type="InterPro" id="IPR034058">
    <property type="entry name" value="TagA/B/C/D_pept_dom"/>
</dbReference>
<dbReference type="InterPro" id="IPR013783">
    <property type="entry name" value="Ig-like_fold"/>
</dbReference>
<dbReference type="GO" id="GO:0006508">
    <property type="term" value="P:proteolysis"/>
    <property type="evidence" value="ECO:0007669"/>
    <property type="project" value="UniProtKB-KW"/>
</dbReference>
<dbReference type="EMBL" id="WELI01000002">
    <property type="protein sequence ID" value="KAB7731954.1"/>
    <property type="molecule type" value="Genomic_DNA"/>
</dbReference>
<gene>
    <name evidence="9" type="ORF">F5984_06965</name>
</gene>
<dbReference type="SUPFAM" id="SSF52743">
    <property type="entry name" value="Subtilisin-like"/>
    <property type="match status" value="1"/>
</dbReference>
<name>A0A7J5U2E1_9BACT</name>
<evidence type="ECO:0000259" key="7">
    <source>
        <dbReference type="Pfam" id="PF00082"/>
    </source>
</evidence>
<dbReference type="SUPFAM" id="SSF49785">
    <property type="entry name" value="Galactose-binding domain-like"/>
    <property type="match status" value="1"/>
</dbReference>
<dbReference type="Pfam" id="PF20009">
    <property type="entry name" value="GEVED"/>
    <property type="match status" value="1"/>
</dbReference>
<dbReference type="InterPro" id="IPR045474">
    <property type="entry name" value="GEVED"/>
</dbReference>
<keyword evidence="3 5" id="KW-0378">Hydrolase</keyword>
<organism evidence="9 10">
    <name type="scientific">Rudanella paleaurantiibacter</name>
    <dbReference type="NCBI Taxonomy" id="2614655"/>
    <lineage>
        <taxon>Bacteria</taxon>
        <taxon>Pseudomonadati</taxon>
        <taxon>Bacteroidota</taxon>
        <taxon>Cytophagia</taxon>
        <taxon>Cytophagales</taxon>
        <taxon>Cytophagaceae</taxon>
        <taxon>Rudanella</taxon>
    </lineage>
</organism>
<dbReference type="PANTHER" id="PTHR43399:SF4">
    <property type="entry name" value="CELL WALL-ASSOCIATED PROTEASE"/>
    <property type="match status" value="1"/>
</dbReference>
<keyword evidence="10" id="KW-1185">Reference proteome</keyword>
<dbReference type="RefSeq" id="WP_152123532.1">
    <property type="nucleotide sequence ID" value="NZ_WELI01000002.1"/>
</dbReference>
<evidence type="ECO:0000256" key="2">
    <source>
        <dbReference type="ARBA" id="ARBA00022670"/>
    </source>
</evidence>
<evidence type="ECO:0000256" key="3">
    <source>
        <dbReference type="ARBA" id="ARBA00022801"/>
    </source>
</evidence>
<reference evidence="9 10" key="1">
    <citation type="submission" date="2019-10" db="EMBL/GenBank/DDBJ databases">
        <title>Rudanella paleaurantiibacter sp. nov., isolated from sludge.</title>
        <authorList>
            <person name="Xu S.Q."/>
        </authorList>
    </citation>
    <scope>NUCLEOTIDE SEQUENCE [LARGE SCALE GENOMIC DNA]</scope>
    <source>
        <strain evidence="9 10">HX-22-17</strain>
    </source>
</reference>
<dbReference type="Gene3D" id="3.40.50.200">
    <property type="entry name" value="Peptidase S8/S53 domain"/>
    <property type="match status" value="1"/>
</dbReference>
<dbReference type="PANTHER" id="PTHR43399">
    <property type="entry name" value="SUBTILISIN-RELATED"/>
    <property type="match status" value="1"/>
</dbReference>
<sequence length="1351" mass="143683">MTYRYFWIATTALLAVVIRPSWAQPLPQYTASQLRQQTATQQAVREFRQTNYNQAVEKAQLLGRPVRVTQPDGTVQQLWGLDERGNLLYEHTYNNIRAASTTRTSDLYTGGGLGLSLSGSSPNVRDRLAIWDGGRVRNSHLEFGGRVTQMDNPAGTDNHATHVAGTLVAQGRNPLVRGMAFGANLKAYDFSSGDTEIAEAAGTYLVSNHSYGFTGGWFFNSSRSGSIKWEWYGDTTISEREDYKFGFYDSNTRNWDRIAYNAPYYLLVKSAGNSHSSNGPGDGQPYVLINHRNATSTKPRNDQNGYDQISTNSTAKNILTVAAVSNILGDYNIPSDVQIASFSSWGPTDDGRIKPDIAAVGVDILSNSSRNDSAYAVLSGTSMSAPNATGSLLLLQELYASRNKGEFMRASTLKGLVLHTASEAGDAPGPDYRFGWGLLNTARAAQVLLNTDQNHLLSEQSLLPNQTYSLPVVASGRGPLTVTIVWHDPEATATTLTAANVNSRTPKLVNDLDLRITTADGRQTSLPWVLNPDSPAQAATTGDNIRDNVEQVVVQNTVPGQSYTITVTHKSSLVNGKQDYALLASGVGGTAYCASGSTDNGLQIKGIQLGTLSRTASGSCVSYSDFTQTSLPVQVGQTLPFSVTAGTCNGTVARVAAVRVFADWNNNGLFTDPGDTLTTSDIFSNTGTFATTLQVPPSVSLDQLVRVRVVMSEIGSFGTIAPCGSYSRGETQDYLLRIIRSVNDVGVAGIVTPDASYCPSNSTPSVTVRVRNFGSQTQRNVPVDVTVTDPATGSSVTAQATLPVLSGFRESLLNIPFRSFPGTGNSASYRITATTSLTVDQNPINNLVTETRTITTGAPLSVSAFTASVCGTDTTVALRNNSAGTAFWYSAPTGGNLLAVNNIAQTRQRQNVYYVDVNSLNAQLGPVAKTAFNGGSYSGNFGPAPLISTRVPVLLESARIYTAAPGRLTFTVRRLSDDVAVSTVSLDVTATRNPSLTALNASGQLVDDPNDTGAEYPLNLRIPQAGDYRITIGYEGGVSIFRSNVGVAGFPYQIRTASGEPIVSIRGSLFDNASTGQTDTLTNAWYYLYNLRVRSLDCPAPARVAVTTSTGQLPVVNLTADGSTTICRGAGVTLQATATGVLTYQWLVNGQPVNGATSATFRATGEGAYSVRVANNCVPTSSSSIQVNLRESQAPTVQLDGLVLRSDATISNQWLLNGIPITGATSQTLTATQTGRYAVRGNVNGCGEVVSNEVLVTILATDDPLATGIEAFPNPTTQRVTVRLPIQPRQQLPTARLVTATGQTVAEKVMQREANFFAADLDLGNQAGGTFFVVILGSDGGKTAVVRITKL</sequence>
<dbReference type="Gene3D" id="2.60.120.380">
    <property type="match status" value="1"/>
</dbReference>
<feature type="signal peptide" evidence="6">
    <location>
        <begin position="1"/>
        <end position="23"/>
    </location>
</feature>
<keyword evidence="4 5" id="KW-0720">Serine protease</keyword>
<protein>
    <submittedName>
        <fullName evidence="9">S8 family serine peptidase</fullName>
    </submittedName>
</protein>
<feature type="active site" description="Charge relay system" evidence="5">
    <location>
        <position position="382"/>
    </location>
</feature>
<comment type="caution">
    <text evidence="9">The sequence shown here is derived from an EMBL/GenBank/DDBJ whole genome shotgun (WGS) entry which is preliminary data.</text>
</comment>
<feature type="domain" description="Peptidase S8/S53" evidence="7">
    <location>
        <begin position="150"/>
        <end position="437"/>
    </location>
</feature>
<dbReference type="InterPro" id="IPR023828">
    <property type="entry name" value="Peptidase_S8_Ser-AS"/>
</dbReference>
<keyword evidence="6" id="KW-0732">Signal</keyword>
<evidence type="ECO:0000256" key="1">
    <source>
        <dbReference type="ARBA" id="ARBA00011073"/>
    </source>
</evidence>
<dbReference type="CDD" id="cd04842">
    <property type="entry name" value="Peptidases_S8_Kp43_protease"/>
    <property type="match status" value="1"/>
</dbReference>
<dbReference type="Pfam" id="PF00082">
    <property type="entry name" value="Peptidase_S8"/>
    <property type="match status" value="1"/>
</dbReference>
<feature type="domain" description="GEVED" evidence="8">
    <location>
        <begin position="658"/>
        <end position="736"/>
    </location>
</feature>
<feature type="active site" description="Charge relay system" evidence="5">
    <location>
        <position position="159"/>
    </location>
</feature>
<dbReference type="InterPro" id="IPR051048">
    <property type="entry name" value="Peptidase_S8/S53_subtilisin"/>
</dbReference>
<comment type="similarity">
    <text evidence="1 5">Belongs to the peptidase S8 family.</text>
</comment>
<evidence type="ECO:0000256" key="5">
    <source>
        <dbReference type="PROSITE-ProRule" id="PRU01240"/>
    </source>
</evidence>
<evidence type="ECO:0000313" key="10">
    <source>
        <dbReference type="Proteomes" id="UP000488299"/>
    </source>
</evidence>
<dbReference type="Gene3D" id="2.60.40.10">
    <property type="entry name" value="Immunoglobulins"/>
    <property type="match status" value="1"/>
</dbReference>
<feature type="active site" description="Charge relay system" evidence="5">
    <location>
        <position position="132"/>
    </location>
</feature>
<dbReference type="InterPro" id="IPR036852">
    <property type="entry name" value="Peptidase_S8/S53_dom_sf"/>
</dbReference>
<evidence type="ECO:0000256" key="4">
    <source>
        <dbReference type="ARBA" id="ARBA00022825"/>
    </source>
</evidence>
<dbReference type="PRINTS" id="PR00723">
    <property type="entry name" value="SUBTILISIN"/>
</dbReference>
<feature type="chain" id="PRO_5029566458" evidence="6">
    <location>
        <begin position="24"/>
        <end position="1351"/>
    </location>
</feature>
<dbReference type="PROSITE" id="PS00138">
    <property type="entry name" value="SUBTILASE_SER"/>
    <property type="match status" value="1"/>
</dbReference>
<evidence type="ECO:0000259" key="8">
    <source>
        <dbReference type="Pfam" id="PF20009"/>
    </source>
</evidence>
<evidence type="ECO:0000256" key="6">
    <source>
        <dbReference type="SAM" id="SignalP"/>
    </source>
</evidence>
<proteinExistence type="inferred from homology"/>
<dbReference type="InterPro" id="IPR015500">
    <property type="entry name" value="Peptidase_S8_subtilisin-rel"/>
</dbReference>
<dbReference type="GO" id="GO:0004252">
    <property type="term" value="F:serine-type endopeptidase activity"/>
    <property type="evidence" value="ECO:0007669"/>
    <property type="project" value="UniProtKB-UniRule"/>
</dbReference>